<comment type="caution">
    <text evidence="1">The sequence shown here is derived from an EMBL/GenBank/DDBJ whole genome shotgun (WGS) entry which is preliminary data.</text>
</comment>
<name>A0A068RU79_9FUNG</name>
<dbReference type="PANTHER" id="PTHR37845">
    <property type="entry name" value="SEQUENCE ORPHAN"/>
    <property type="match status" value="1"/>
</dbReference>
<dbReference type="EMBL" id="CBTN010000018">
    <property type="protein sequence ID" value="CDH53544.1"/>
    <property type="molecule type" value="Genomic_DNA"/>
</dbReference>
<organism evidence="1 2">
    <name type="scientific">Lichtheimia corymbifera JMRC:FSU:9682</name>
    <dbReference type="NCBI Taxonomy" id="1263082"/>
    <lineage>
        <taxon>Eukaryota</taxon>
        <taxon>Fungi</taxon>
        <taxon>Fungi incertae sedis</taxon>
        <taxon>Mucoromycota</taxon>
        <taxon>Mucoromycotina</taxon>
        <taxon>Mucoromycetes</taxon>
        <taxon>Mucorales</taxon>
        <taxon>Lichtheimiaceae</taxon>
        <taxon>Lichtheimia</taxon>
    </lineage>
</organism>
<dbReference type="STRING" id="1263082.A0A068RU79"/>
<dbReference type="AlphaFoldDB" id="A0A068RU79"/>
<dbReference type="GO" id="GO:0005739">
    <property type="term" value="C:mitochondrion"/>
    <property type="evidence" value="ECO:0007669"/>
    <property type="project" value="TreeGrafter"/>
</dbReference>
<sequence length="269" mass="29592">MSTSTLIDEKNKIQHRDRLLQLYGVDFAAAASSSALVAPFISVVDRAIIENANGKRPLGQGLKMGLTRIFTQPMQFAGTPQFRMIFGLYFSTYVTANVMDTTSEHWDVAQGTAAWYKFLATSAINMSLCVLKDRAFARMFGVTASHSLPLMSYLLFAARDSLTIAASFTAPPVVTRWLFEEKQVFSSHKNAAVTAQLACPAAIQFISTPLHLLGLDLYNRSNVSPAQHFSLIRAEYLKSTLARVARIGPAFGIGGVGNTYFRSFRSKVM</sequence>
<protein>
    <recommendedName>
        <fullName evidence="3">Sequence orphan</fullName>
    </recommendedName>
</protein>
<accession>A0A068RU79</accession>
<dbReference type="VEuPathDB" id="FungiDB:LCOR_04884.1"/>
<evidence type="ECO:0000313" key="1">
    <source>
        <dbReference type="EMBL" id="CDH53544.1"/>
    </source>
</evidence>
<evidence type="ECO:0000313" key="2">
    <source>
        <dbReference type="Proteomes" id="UP000027586"/>
    </source>
</evidence>
<evidence type="ECO:0008006" key="3">
    <source>
        <dbReference type="Google" id="ProtNLM"/>
    </source>
</evidence>
<gene>
    <name evidence="1" type="ORF">LCOR_04884.1</name>
</gene>
<reference evidence="1" key="1">
    <citation type="submission" date="2013-08" db="EMBL/GenBank/DDBJ databases">
        <title>Gene expansion shapes genome architecture in the human pathogen Lichtheimia corymbifera: an evolutionary genomics analysis in the ancient terrestrial Mucorales (Mucoromycotina).</title>
        <authorList>
            <person name="Schwartze V.U."/>
            <person name="Winter S."/>
            <person name="Shelest E."/>
            <person name="Marcet-Houben M."/>
            <person name="Horn F."/>
            <person name="Wehner S."/>
            <person name="Hoffmann K."/>
            <person name="Riege K."/>
            <person name="Sammeth M."/>
            <person name="Nowrousian M."/>
            <person name="Valiante V."/>
            <person name="Linde J."/>
            <person name="Jacobsen I.D."/>
            <person name="Marz M."/>
            <person name="Brakhage A.A."/>
            <person name="Gabaldon T."/>
            <person name="Bocker S."/>
            <person name="Voigt K."/>
        </authorList>
    </citation>
    <scope>NUCLEOTIDE SEQUENCE [LARGE SCALE GENOMIC DNA]</scope>
    <source>
        <strain evidence="1">FSU 9682</strain>
    </source>
</reference>
<dbReference type="InterPro" id="IPR038781">
    <property type="entry name" value="C365.16-ike"/>
</dbReference>
<dbReference type="PANTHER" id="PTHR37845:SF1">
    <property type="entry name" value="SEQUENCE ORPHAN"/>
    <property type="match status" value="1"/>
</dbReference>
<proteinExistence type="predicted"/>
<dbReference type="Proteomes" id="UP000027586">
    <property type="component" value="Unassembled WGS sequence"/>
</dbReference>
<keyword evidence="2" id="KW-1185">Reference proteome</keyword>
<dbReference type="OrthoDB" id="275936at2759"/>